<dbReference type="InterPro" id="IPR052551">
    <property type="entry name" value="UV-DNA_repair_photolyase"/>
</dbReference>
<gene>
    <name evidence="2" type="ORF">HFRIS_004673</name>
</gene>
<protein>
    <submittedName>
        <fullName evidence="2">Deoxyribodipyrimidine photolyase</fullName>
    </submittedName>
</protein>
<dbReference type="AlphaFoldDB" id="A0AAI9IHC8"/>
<dbReference type="Gene3D" id="1.10.10.1710">
    <property type="entry name" value="Deoxyribodipyrimidine photolyase-related"/>
    <property type="match status" value="1"/>
</dbReference>
<proteinExistence type="predicted"/>
<dbReference type="InterPro" id="IPR014729">
    <property type="entry name" value="Rossmann-like_a/b/a_fold"/>
</dbReference>
<dbReference type="Proteomes" id="UP000006772">
    <property type="component" value="Unassembled WGS sequence"/>
</dbReference>
<dbReference type="Gene3D" id="1.10.579.10">
    <property type="entry name" value="DNA Cyclobutane Dipyrimidine Photolyase, subunit A, domain 3"/>
    <property type="match status" value="1"/>
</dbReference>
<dbReference type="InterPro" id="IPR036134">
    <property type="entry name" value="Crypto/Photolyase_FAD-like_sf"/>
</dbReference>
<feature type="region of interest" description="Disordered" evidence="1">
    <location>
        <begin position="185"/>
        <end position="205"/>
    </location>
</feature>
<evidence type="ECO:0000256" key="1">
    <source>
        <dbReference type="SAM" id="MobiDB-lite"/>
    </source>
</evidence>
<evidence type="ECO:0000313" key="2">
    <source>
        <dbReference type="EMBL" id="EOA06105.1"/>
    </source>
</evidence>
<dbReference type="RefSeq" id="WP_006462089.1">
    <property type="nucleotide sequence ID" value="NZ_AEEC02000004.1"/>
</dbReference>
<dbReference type="Gene3D" id="1.25.40.80">
    <property type="match status" value="1"/>
</dbReference>
<dbReference type="SUPFAM" id="SSF48173">
    <property type="entry name" value="Cryptochrome/photolyase FAD-binding domain"/>
    <property type="match status" value="1"/>
</dbReference>
<dbReference type="Gene3D" id="3.40.50.620">
    <property type="entry name" value="HUPs"/>
    <property type="match status" value="1"/>
</dbReference>
<comment type="caution">
    <text evidence="2">The sequence shown here is derived from an EMBL/GenBank/DDBJ whole genome shotgun (WGS) entry which is preliminary data.</text>
</comment>
<name>A0AAI9IHC8_9BURK</name>
<sequence length="520" mass="60255">MKKKDTSSFHPARTLRLVLGDQLNPLHSWFDTVDPEVVYVLMEVRSETDYVLHHAQKILAIFAAMRAFAARLRADGHRVRYISLDDASNRQSLEANLSALVTHYQAQEVQWQAPDEWRVDQTLQQWAEGQALPATVVDTEHFLTARHELPRLFAGRKQWLMEHFYRQMRRRFELLLDAAGQPEGGQWNFDHDNRKRWPGTPPEPEDWRAPHDHGALWQMLQQQGVASFGEPQANQLRWPLDRDEALQHLEHFITRVLPCFGDYEDAMSSRAQRLFHSLLSFALNVKMLQPLEVVRRAEQAYRDGDAPLAAVEGFIRQIIGWREYVRGIYWSQMPGYDERNALAHRLPLPAWFWTGQTRMRCLQHAIGQSLQTAHAHHIQRLMVIGNFALLAGLDPKELHHWYLGIYIDAFEWVELPNTLGMSQWADGGIIATKPYVSSAAYIGRMSDYCQGCAYDPKQKTGEDACPFNALYWDFFLRHRSTFGNNPRMGMAYQQLKKMDQADITRLQEQAATLRARLDSL</sequence>
<dbReference type="PANTHER" id="PTHR38657">
    <property type="entry name" value="SLR1343 PROTEIN"/>
    <property type="match status" value="1"/>
</dbReference>
<dbReference type="InterPro" id="IPR007357">
    <property type="entry name" value="PhrB-like"/>
</dbReference>
<evidence type="ECO:0000313" key="3">
    <source>
        <dbReference type="Proteomes" id="UP000006772"/>
    </source>
</evidence>
<organism evidence="2 3">
    <name type="scientific">Herbaspirillum frisingense GSF30</name>
    <dbReference type="NCBI Taxonomy" id="864073"/>
    <lineage>
        <taxon>Bacteria</taxon>
        <taxon>Pseudomonadati</taxon>
        <taxon>Pseudomonadota</taxon>
        <taxon>Betaproteobacteria</taxon>
        <taxon>Burkholderiales</taxon>
        <taxon>Oxalobacteraceae</taxon>
        <taxon>Herbaspirillum</taxon>
    </lineage>
</organism>
<dbReference type="EMBL" id="AEEC02000004">
    <property type="protein sequence ID" value="EOA06105.1"/>
    <property type="molecule type" value="Genomic_DNA"/>
</dbReference>
<dbReference type="Pfam" id="PF04244">
    <property type="entry name" value="DPRP"/>
    <property type="match status" value="1"/>
</dbReference>
<dbReference type="PANTHER" id="PTHR38657:SF1">
    <property type="entry name" value="SLR1343 PROTEIN"/>
    <property type="match status" value="1"/>
</dbReference>
<accession>A0AAI9IHC8</accession>
<reference evidence="2 3" key="1">
    <citation type="journal article" date="2013" name="Front. Microbiol.">
        <title>The genome of the endophytic bacterium H. frisingense GSF30(T) identifies diverse strategies in the Herbaspirillum genus to interact with plants.</title>
        <authorList>
            <person name="Straub D."/>
            <person name="Rothballer M."/>
            <person name="Hartmann A."/>
            <person name="Ludewig U."/>
        </authorList>
    </citation>
    <scope>NUCLEOTIDE SEQUENCE [LARGE SCALE GENOMIC DNA]</scope>
    <source>
        <strain evidence="2 3">GSF30</strain>
    </source>
</reference>